<protein>
    <submittedName>
        <fullName evidence="7">Cytochrome P450</fullName>
    </submittedName>
</protein>
<evidence type="ECO:0000256" key="4">
    <source>
        <dbReference type="ARBA" id="ARBA00023002"/>
    </source>
</evidence>
<dbReference type="GO" id="GO:0006707">
    <property type="term" value="P:cholesterol catabolic process"/>
    <property type="evidence" value="ECO:0007669"/>
    <property type="project" value="TreeGrafter"/>
</dbReference>
<reference evidence="7 8" key="1">
    <citation type="submission" date="2019-09" db="EMBL/GenBank/DDBJ databases">
        <authorList>
            <person name="Liu P."/>
        </authorList>
    </citation>
    <scope>NUCLEOTIDE SEQUENCE [LARGE SCALE GENOMIC DNA]</scope>
    <source>
        <strain evidence="7 8">TRM68085</strain>
    </source>
</reference>
<accession>A0A5N5EJK6</accession>
<keyword evidence="3" id="KW-0479">Metal-binding</keyword>
<evidence type="ECO:0000256" key="5">
    <source>
        <dbReference type="ARBA" id="ARBA00023004"/>
    </source>
</evidence>
<dbReference type="PANTHER" id="PTHR46696:SF4">
    <property type="entry name" value="BIOTIN BIOSYNTHESIS CYTOCHROME P450"/>
    <property type="match status" value="1"/>
</dbReference>
<sequence length="426" mass="47118">MTVPNQVSDDRAARIDLADPAFWQLPRPERLAAFARLRQLEAPVLFTPRPGTARTSGKPFYALVRHADVLTASRTPKVFASAPGVTTPEPAGWAKALFGNSMVNMDGPEHAALRRIISRRFTPRLLAATEENIDRLAARLVDEMIAERPGDFMPSAASRLPLEVICDLMGIPGEHRPRIAGQIDHASEHVGVERRGRARLRIPGRGLASLAMMQLVMARLARERRRHPQDDLVSALVRADIDGEGLSSRDLGAFFSLLLVAGVETTRNAIAHGLFLLDRHPEQRELLRSDFDRYIGGAVEEIVRHSTPIIQFRRTVVSEYELGGRTLLPGEKVALLYASANRDESVFTRPDLFDITRSPNPHLGYGGGGPHHCLGAHLARLEMTALFRELLTRRPVIRRTGDPALVDSNFDNRVGSLPFTLHSTVT</sequence>
<dbReference type="GO" id="GO:0008395">
    <property type="term" value="F:steroid hydroxylase activity"/>
    <property type="evidence" value="ECO:0007669"/>
    <property type="project" value="TreeGrafter"/>
</dbReference>
<dbReference type="InterPro" id="IPR002397">
    <property type="entry name" value="Cyt_P450_B"/>
</dbReference>
<keyword evidence="8" id="KW-1185">Reference proteome</keyword>
<evidence type="ECO:0000256" key="6">
    <source>
        <dbReference type="ARBA" id="ARBA00023033"/>
    </source>
</evidence>
<evidence type="ECO:0000256" key="2">
    <source>
        <dbReference type="ARBA" id="ARBA00022617"/>
    </source>
</evidence>
<evidence type="ECO:0000313" key="8">
    <source>
        <dbReference type="Proteomes" id="UP000326907"/>
    </source>
</evidence>
<name>A0A5N5EJK6_9ACTN</name>
<keyword evidence="5" id="KW-0408">Iron</keyword>
<dbReference type="CDD" id="cd11033">
    <property type="entry name" value="CYP142-like"/>
    <property type="match status" value="1"/>
</dbReference>
<dbReference type="SUPFAM" id="SSF48264">
    <property type="entry name" value="Cytochrome P450"/>
    <property type="match status" value="1"/>
</dbReference>
<dbReference type="GO" id="GO:0020037">
    <property type="term" value="F:heme binding"/>
    <property type="evidence" value="ECO:0007669"/>
    <property type="project" value="InterPro"/>
</dbReference>
<keyword evidence="2" id="KW-0349">Heme</keyword>
<dbReference type="InterPro" id="IPR036396">
    <property type="entry name" value="Cyt_P450_sf"/>
</dbReference>
<dbReference type="RefSeq" id="WP_151511221.1">
    <property type="nucleotide sequence ID" value="NZ_JBMVCA010000010.1"/>
</dbReference>
<evidence type="ECO:0000256" key="3">
    <source>
        <dbReference type="ARBA" id="ARBA00022723"/>
    </source>
</evidence>
<dbReference type="PANTHER" id="PTHR46696">
    <property type="entry name" value="P450, PUTATIVE (EUROFUNG)-RELATED"/>
    <property type="match status" value="1"/>
</dbReference>
<dbReference type="PRINTS" id="PR00359">
    <property type="entry name" value="BP450"/>
</dbReference>
<evidence type="ECO:0000256" key="1">
    <source>
        <dbReference type="ARBA" id="ARBA00010617"/>
    </source>
</evidence>
<proteinExistence type="inferred from homology"/>
<organism evidence="7 8">
    <name type="scientific">Streptomyces arboris</name>
    <dbReference type="NCBI Taxonomy" id="2600619"/>
    <lineage>
        <taxon>Bacteria</taxon>
        <taxon>Bacillati</taxon>
        <taxon>Actinomycetota</taxon>
        <taxon>Actinomycetes</taxon>
        <taxon>Kitasatosporales</taxon>
        <taxon>Streptomycetaceae</taxon>
        <taxon>Streptomyces</taxon>
    </lineage>
</organism>
<dbReference type="GO" id="GO:0036199">
    <property type="term" value="F:cholest-4-en-3-one 26-monooxygenase activity"/>
    <property type="evidence" value="ECO:0007669"/>
    <property type="project" value="TreeGrafter"/>
</dbReference>
<dbReference type="InterPro" id="IPR001128">
    <property type="entry name" value="Cyt_P450"/>
</dbReference>
<comment type="similarity">
    <text evidence="1">Belongs to the cytochrome P450 family.</text>
</comment>
<evidence type="ECO:0000313" key="7">
    <source>
        <dbReference type="EMBL" id="KAB2591026.1"/>
    </source>
</evidence>
<dbReference type="AlphaFoldDB" id="A0A5N5EJK6"/>
<keyword evidence="6" id="KW-0503">Monooxygenase</keyword>
<dbReference type="EMBL" id="VYUA01000015">
    <property type="protein sequence ID" value="KAB2591026.1"/>
    <property type="molecule type" value="Genomic_DNA"/>
</dbReference>
<dbReference type="Proteomes" id="UP000326907">
    <property type="component" value="Unassembled WGS sequence"/>
</dbReference>
<dbReference type="Pfam" id="PF00067">
    <property type="entry name" value="p450"/>
    <property type="match status" value="1"/>
</dbReference>
<keyword evidence="4" id="KW-0560">Oxidoreductase</keyword>
<dbReference type="Gene3D" id="1.10.630.10">
    <property type="entry name" value="Cytochrome P450"/>
    <property type="match status" value="1"/>
</dbReference>
<comment type="caution">
    <text evidence="7">The sequence shown here is derived from an EMBL/GenBank/DDBJ whole genome shotgun (WGS) entry which is preliminary data.</text>
</comment>
<gene>
    <name evidence="7" type="ORF">F5983_17815</name>
</gene>
<dbReference type="GO" id="GO:0005506">
    <property type="term" value="F:iron ion binding"/>
    <property type="evidence" value="ECO:0007669"/>
    <property type="project" value="InterPro"/>
</dbReference>
<dbReference type="FunFam" id="1.10.630.10:FF:000018">
    <property type="entry name" value="Cytochrome P450 monooxygenase"/>
    <property type="match status" value="1"/>
</dbReference>